<dbReference type="AlphaFoldDB" id="B9YAN3"/>
<accession>B9YAN3</accession>
<sequence>MFITPFPLYNEGRFQAGFQYGLPCALRQPSPATFLRFRSVPGSPIRESVQPAPG</sequence>
<proteinExistence type="predicted"/>
<dbReference type="Proteomes" id="UP000005950">
    <property type="component" value="Unassembled WGS sequence"/>
</dbReference>
<reference evidence="1 2" key="1">
    <citation type="submission" date="2008-12" db="EMBL/GenBank/DDBJ databases">
        <authorList>
            <person name="Fulton L."/>
            <person name="Clifton S."/>
            <person name="Fulton B."/>
            <person name="Xu J."/>
            <person name="Minx P."/>
            <person name="Pepin K.H."/>
            <person name="Johnson M."/>
            <person name="Bhonagiri V."/>
            <person name="Nash W.E."/>
            <person name="Mardis E.R."/>
            <person name="Wilson R.K."/>
        </authorList>
    </citation>
    <scope>NUCLEOTIDE SEQUENCE [LARGE SCALE GENOMIC DNA]</scope>
    <source>
        <strain evidence="1 2">DSM 12042</strain>
    </source>
</reference>
<organism evidence="1 2">
    <name type="scientific">Holdemania filiformis DSM 12042</name>
    <dbReference type="NCBI Taxonomy" id="545696"/>
    <lineage>
        <taxon>Bacteria</taxon>
        <taxon>Bacillati</taxon>
        <taxon>Bacillota</taxon>
        <taxon>Erysipelotrichia</taxon>
        <taxon>Erysipelotrichales</taxon>
        <taxon>Erysipelotrichaceae</taxon>
        <taxon>Holdemania</taxon>
    </lineage>
</organism>
<evidence type="ECO:0000313" key="2">
    <source>
        <dbReference type="Proteomes" id="UP000005950"/>
    </source>
</evidence>
<reference evidence="1 2" key="2">
    <citation type="submission" date="2009-02" db="EMBL/GenBank/DDBJ databases">
        <title>Draft genome sequence of Holdemania filiformis DSM 12042.</title>
        <authorList>
            <person name="Sudarsanam P."/>
            <person name="Ley R."/>
            <person name="Guruge J."/>
            <person name="Turnbaugh P.J."/>
            <person name="Mahowald M."/>
            <person name="Liep D."/>
            <person name="Gordon J."/>
        </authorList>
    </citation>
    <scope>NUCLEOTIDE SEQUENCE [LARGE SCALE GENOMIC DNA]</scope>
    <source>
        <strain evidence="1 2">DSM 12042</strain>
    </source>
</reference>
<evidence type="ECO:0000313" key="1">
    <source>
        <dbReference type="EMBL" id="EEF66962.1"/>
    </source>
</evidence>
<name>B9YAN3_9FIRM</name>
<protein>
    <submittedName>
        <fullName evidence="1">Uncharacterized protein</fullName>
    </submittedName>
</protein>
<dbReference type="STRING" id="545696.HOLDEFILI_02891"/>
<gene>
    <name evidence="1" type="ORF">HOLDEFILI_02891</name>
</gene>
<dbReference type="HOGENOM" id="CLU_3044170_0_0_9"/>
<comment type="caution">
    <text evidence="1">The sequence shown here is derived from an EMBL/GenBank/DDBJ whole genome shotgun (WGS) entry which is preliminary data.</text>
</comment>
<dbReference type="EMBL" id="ACCF01000184">
    <property type="protein sequence ID" value="EEF66962.1"/>
    <property type="molecule type" value="Genomic_DNA"/>
</dbReference>